<dbReference type="AlphaFoldDB" id="A0AAP2G8D5"/>
<keyword evidence="1" id="KW-0540">Nuclease</keyword>
<sequence length="312" mass="33286">MTTILEGTSVPDTPDVRAAQGNLDAVTQQWVDVGVEAGLFVASLHPTGGQIADGISLARNVSSGNYGAAVVDGIGMVPVLGDLFKGFFRGRRITRAVEAADAALDVARRNMQRVGEIARRKLASRTLRNRIRQRRDDIMRKYEGCNDAVCRQARDEELRDLYGRGNLPAEGTGTWRNADGSPAAVGEGMFVPDPNNPTGARLADALDQHGATGIPYSNGQPDLSGFPPPGSASPNGNAYSVEIEQSLTGDRTADRNASWGAWRDQYGADYDDPTGGHWHHSGDGATMQYVDQDIHGALSHAGDASVNQSPEF</sequence>
<keyword evidence="1" id="KW-0378">Hydrolase</keyword>
<accession>A0AAP2G8D5</accession>
<keyword evidence="2" id="KW-1185">Reference proteome</keyword>
<dbReference type="RefSeq" id="WP_327794045.1">
    <property type="nucleotide sequence ID" value="NZ_JADQAZ010000002.1"/>
</dbReference>
<proteinExistence type="predicted"/>
<protein>
    <submittedName>
        <fullName evidence="1">HNH endonuclease</fullName>
    </submittedName>
</protein>
<evidence type="ECO:0000313" key="1">
    <source>
        <dbReference type="EMBL" id="MBT0957822.1"/>
    </source>
</evidence>
<gene>
    <name evidence="1" type="ORF">IV417_10510</name>
</gene>
<dbReference type="GO" id="GO:0004519">
    <property type="term" value="F:endonuclease activity"/>
    <property type="evidence" value="ECO:0007669"/>
    <property type="project" value="UniProtKB-KW"/>
</dbReference>
<dbReference type="InterPro" id="IPR032869">
    <property type="entry name" value="WHH_dom_containing"/>
</dbReference>
<dbReference type="EMBL" id="JADQAZ010000002">
    <property type="protein sequence ID" value="MBT0957822.1"/>
    <property type="molecule type" value="Genomic_DNA"/>
</dbReference>
<keyword evidence="1" id="KW-0255">Endonuclease</keyword>
<dbReference type="Proteomes" id="UP001315686">
    <property type="component" value="Unassembled WGS sequence"/>
</dbReference>
<reference evidence="1 2" key="1">
    <citation type="journal article" date="2021" name="Arch. Microbiol.">
        <title>Harenicola maris gen. nov., sp. nov. isolated from the Sea of Japan shallow sediments.</title>
        <authorList>
            <person name="Romanenko L.A."/>
            <person name="Kurilenko V.V."/>
            <person name="Chernysheva N.Y."/>
            <person name="Tekutyeva L.A."/>
            <person name="Velansky P.V."/>
            <person name="Svetashev V.I."/>
            <person name="Isaeva M.P."/>
        </authorList>
    </citation>
    <scope>NUCLEOTIDE SEQUENCE [LARGE SCALE GENOMIC DNA]</scope>
    <source>
        <strain evidence="1 2">KMM 3653</strain>
    </source>
</reference>
<comment type="caution">
    <text evidence="1">The sequence shown here is derived from an EMBL/GenBank/DDBJ whole genome shotgun (WGS) entry which is preliminary data.</text>
</comment>
<dbReference type="Pfam" id="PF14414">
    <property type="entry name" value="WHH"/>
    <property type="match status" value="1"/>
</dbReference>
<name>A0AAP2G8D5_9RHOB</name>
<evidence type="ECO:0000313" key="2">
    <source>
        <dbReference type="Proteomes" id="UP001315686"/>
    </source>
</evidence>
<organism evidence="1 2">
    <name type="scientific">Harenicola maris</name>
    <dbReference type="NCBI Taxonomy" id="2841044"/>
    <lineage>
        <taxon>Bacteria</taxon>
        <taxon>Pseudomonadati</taxon>
        <taxon>Pseudomonadota</taxon>
        <taxon>Alphaproteobacteria</taxon>
        <taxon>Rhodobacterales</taxon>
        <taxon>Paracoccaceae</taxon>
        <taxon>Harenicola</taxon>
    </lineage>
</organism>